<evidence type="ECO:0000313" key="14">
    <source>
        <dbReference type="EMBL" id="WLH08674.1"/>
    </source>
</evidence>
<evidence type="ECO:0000256" key="10">
    <source>
        <dbReference type="PROSITE-ProRule" id="PRU00284"/>
    </source>
</evidence>
<comment type="similarity">
    <text evidence="9">Belongs to the methyl-accepting chemotaxis (MCP) protein family.</text>
</comment>
<keyword evidence="5 11" id="KW-0812">Transmembrane</keyword>
<evidence type="ECO:0000256" key="1">
    <source>
        <dbReference type="ARBA" id="ARBA00004236"/>
    </source>
</evidence>
<dbReference type="Pfam" id="PF12729">
    <property type="entry name" value="4HB_MCP_1"/>
    <property type="match status" value="1"/>
</dbReference>
<accession>A0ABY9FZD0</accession>
<evidence type="ECO:0000256" key="11">
    <source>
        <dbReference type="SAM" id="Phobius"/>
    </source>
</evidence>
<dbReference type="Pfam" id="PF00015">
    <property type="entry name" value="MCPsignal"/>
    <property type="match status" value="1"/>
</dbReference>
<keyword evidence="2" id="KW-1003">Cell membrane</keyword>
<evidence type="ECO:0000256" key="4">
    <source>
        <dbReference type="ARBA" id="ARBA00022500"/>
    </source>
</evidence>
<protein>
    <submittedName>
        <fullName evidence="14">Methyl-accepting chemotaxis protein</fullName>
    </submittedName>
</protein>
<dbReference type="SMART" id="SM00304">
    <property type="entry name" value="HAMP"/>
    <property type="match status" value="2"/>
</dbReference>
<dbReference type="CDD" id="cd11386">
    <property type="entry name" value="MCP_signal"/>
    <property type="match status" value="1"/>
</dbReference>
<keyword evidence="6 11" id="KW-1133">Transmembrane helix</keyword>
<evidence type="ECO:0000256" key="8">
    <source>
        <dbReference type="ARBA" id="ARBA00023224"/>
    </source>
</evidence>
<reference evidence="14 15" key="1">
    <citation type="submission" date="2023-02" db="EMBL/GenBank/DDBJ databases">
        <title>Evolution of Hrp T3SS in non-pathogenic Pseudomonas fluorescens.</title>
        <authorList>
            <person name="Liao K."/>
            <person name="Wei H."/>
            <person name="Gu Y."/>
        </authorList>
    </citation>
    <scope>NUCLEOTIDE SEQUENCE [LARGE SCALE GENOMIC DNA]</scope>
    <source>
        <strain evidence="14 15">FP2043</strain>
    </source>
</reference>
<keyword evidence="3" id="KW-0488">Methylation</keyword>
<feature type="domain" description="Methyl-accepting transducer" evidence="12">
    <location>
        <begin position="269"/>
        <end position="505"/>
    </location>
</feature>
<proteinExistence type="inferred from homology"/>
<keyword evidence="4" id="KW-0145">Chemotaxis</keyword>
<dbReference type="Proteomes" id="UP001236748">
    <property type="component" value="Chromosome"/>
</dbReference>
<dbReference type="EMBL" id="CP117450">
    <property type="protein sequence ID" value="WLH08674.1"/>
    <property type="molecule type" value="Genomic_DNA"/>
</dbReference>
<evidence type="ECO:0000256" key="2">
    <source>
        <dbReference type="ARBA" id="ARBA00022475"/>
    </source>
</evidence>
<dbReference type="Pfam" id="PF00672">
    <property type="entry name" value="HAMP"/>
    <property type="match status" value="1"/>
</dbReference>
<evidence type="ECO:0000256" key="7">
    <source>
        <dbReference type="ARBA" id="ARBA00023136"/>
    </source>
</evidence>
<dbReference type="InterPro" id="IPR004089">
    <property type="entry name" value="MCPsignal_dom"/>
</dbReference>
<evidence type="ECO:0000256" key="3">
    <source>
        <dbReference type="ARBA" id="ARBA00022481"/>
    </source>
</evidence>
<feature type="transmembrane region" description="Helical" evidence="11">
    <location>
        <begin position="191"/>
        <end position="210"/>
    </location>
</feature>
<dbReference type="PRINTS" id="PR00260">
    <property type="entry name" value="CHEMTRNSDUCR"/>
</dbReference>
<feature type="domain" description="HAMP" evidence="13">
    <location>
        <begin position="212"/>
        <end position="264"/>
    </location>
</feature>
<evidence type="ECO:0000256" key="9">
    <source>
        <dbReference type="ARBA" id="ARBA00029447"/>
    </source>
</evidence>
<dbReference type="InterPro" id="IPR004090">
    <property type="entry name" value="Chemotax_Me-accpt_rcpt"/>
</dbReference>
<dbReference type="SUPFAM" id="SSF58104">
    <property type="entry name" value="Methyl-accepting chemotaxis protein (MCP) signaling domain"/>
    <property type="match status" value="1"/>
</dbReference>
<evidence type="ECO:0000259" key="13">
    <source>
        <dbReference type="PROSITE" id="PS50885"/>
    </source>
</evidence>
<organism evidence="14 15">
    <name type="scientific">Pseudomonas lurida</name>
    <dbReference type="NCBI Taxonomy" id="244566"/>
    <lineage>
        <taxon>Bacteria</taxon>
        <taxon>Pseudomonadati</taxon>
        <taxon>Pseudomonadota</taxon>
        <taxon>Gammaproteobacteria</taxon>
        <taxon>Pseudomonadales</taxon>
        <taxon>Pseudomonadaceae</taxon>
        <taxon>Pseudomonas</taxon>
    </lineage>
</organism>
<dbReference type="InterPro" id="IPR024478">
    <property type="entry name" value="HlyB_4HB_MCP"/>
</dbReference>
<dbReference type="InterPro" id="IPR003660">
    <property type="entry name" value="HAMP_dom"/>
</dbReference>
<dbReference type="CDD" id="cd06225">
    <property type="entry name" value="HAMP"/>
    <property type="match status" value="1"/>
</dbReference>
<dbReference type="SMART" id="SM00283">
    <property type="entry name" value="MA"/>
    <property type="match status" value="1"/>
</dbReference>
<dbReference type="Gene3D" id="6.10.340.10">
    <property type="match status" value="1"/>
</dbReference>
<evidence type="ECO:0000256" key="5">
    <source>
        <dbReference type="ARBA" id="ARBA00022692"/>
    </source>
</evidence>
<keyword evidence="7 11" id="KW-0472">Membrane</keyword>
<dbReference type="Gene3D" id="1.10.287.950">
    <property type="entry name" value="Methyl-accepting chemotaxis protein"/>
    <property type="match status" value="1"/>
</dbReference>
<evidence type="ECO:0000259" key="12">
    <source>
        <dbReference type="PROSITE" id="PS50111"/>
    </source>
</evidence>
<comment type="subcellular location">
    <subcellularLocation>
        <location evidence="1">Cell membrane</location>
    </subcellularLocation>
</comment>
<keyword evidence="15" id="KW-1185">Reference proteome</keyword>
<sequence>MSLRKMKIALRSAFGFGLVGLLVVLLGLFSLSQMRDMANQSDEVDKKWLPSILALGDLQTTMSEIRVATYRVMLLDSAEQVKASQRAFSQLREKIQADNALYTSKLAVDAERVTFERFKSVQAQYLQTQQQVLALAARGERPQALALLNGELIALGDRLSSELANLLVINTQEADDAATSSDATYTSAVKWVFIAMLLATLVTALLATLFTRSIVVPLHQAVSIAEQVAKGDLTVNIVVEGQDEPAQLLRALETMQSDLRETIHQITDSSNQLASAAEELSAVTEESTRALHEQNGEIEQAATAVNQMTAAVDEVARNAITTADASRDGDTLAGNGHSHVMDTIASISLLAEEVTSATGEIQSLADSVQDITKVLDVIRAIAEQTNLLALNAAIEAARAGEAGRGFAVVADEVRALAHRTQQSTQEIEQMVSGVQKGSTQAVSAMHSSNERARSTLTVAHSAGESLEQITHAITRITEGNLIIASASEEQAQVAREVDRNLTNIRDLSAQTAAGANQTTAASQELSRLAVDLNTMIAKFVV</sequence>
<evidence type="ECO:0000256" key="6">
    <source>
        <dbReference type="ARBA" id="ARBA00022989"/>
    </source>
</evidence>
<dbReference type="PANTHER" id="PTHR32089">
    <property type="entry name" value="METHYL-ACCEPTING CHEMOTAXIS PROTEIN MCPB"/>
    <property type="match status" value="1"/>
</dbReference>
<dbReference type="PROSITE" id="PS50111">
    <property type="entry name" value="CHEMOTAXIS_TRANSDUC_2"/>
    <property type="match status" value="1"/>
</dbReference>
<dbReference type="PANTHER" id="PTHR32089:SF120">
    <property type="entry name" value="METHYL-ACCEPTING CHEMOTAXIS PROTEIN TLPQ"/>
    <property type="match status" value="1"/>
</dbReference>
<keyword evidence="8 10" id="KW-0807">Transducer</keyword>
<evidence type="ECO:0000313" key="15">
    <source>
        <dbReference type="Proteomes" id="UP001236748"/>
    </source>
</evidence>
<gene>
    <name evidence="14" type="ORF">PSH67_08415</name>
</gene>
<name>A0ABY9FZD0_9PSED</name>
<dbReference type="PROSITE" id="PS50885">
    <property type="entry name" value="HAMP"/>
    <property type="match status" value="1"/>
</dbReference>